<feature type="compositionally biased region" description="Polar residues" evidence="1">
    <location>
        <begin position="323"/>
        <end position="334"/>
    </location>
</feature>
<feature type="compositionally biased region" description="Low complexity" evidence="1">
    <location>
        <begin position="388"/>
        <end position="403"/>
    </location>
</feature>
<evidence type="ECO:0000313" key="3">
    <source>
        <dbReference type="Proteomes" id="UP001497623"/>
    </source>
</evidence>
<name>A0AAV2R4H5_MEGNR</name>
<evidence type="ECO:0008006" key="4">
    <source>
        <dbReference type="Google" id="ProtNLM"/>
    </source>
</evidence>
<proteinExistence type="predicted"/>
<comment type="caution">
    <text evidence="2">The sequence shown here is derived from an EMBL/GenBank/DDBJ whole genome shotgun (WGS) entry which is preliminary data.</text>
</comment>
<dbReference type="EMBL" id="CAXKWB010014607">
    <property type="protein sequence ID" value="CAL4111173.1"/>
    <property type="molecule type" value="Genomic_DNA"/>
</dbReference>
<dbReference type="AlphaFoldDB" id="A0AAV2R4H5"/>
<feature type="compositionally biased region" description="Pro residues" evidence="1">
    <location>
        <begin position="341"/>
        <end position="350"/>
    </location>
</feature>
<feature type="compositionally biased region" description="Polar residues" evidence="1">
    <location>
        <begin position="354"/>
        <end position="381"/>
    </location>
</feature>
<protein>
    <recommendedName>
        <fullName evidence="4">WASP family protein member</fullName>
    </recommendedName>
</protein>
<feature type="region of interest" description="Disordered" evidence="1">
    <location>
        <begin position="321"/>
        <end position="403"/>
    </location>
</feature>
<sequence length="467" mass="52671">MCNNDISCRIPSQKFDQQNDIYDNASLLTLDNPQRINGLDPQNNMVQVVSKSNGDGENTFIVHRNAEEEIDSIFYGFSPTKDFRNDLRSEEALKTSFQLPATSLPPKHPRIEETAIYSPAVTQCVLDVLGGYKKTSLNPHNFQKGGPIFCEHNNNSMSISAQGPSTFLQEYLQNNIQPHRYRHHSSDSDCSSGSSHLYEEIIYGPINQKIAESPPTPPPLPPPLPARPAHIFKNSTPLKQCELNKSHCIKMSPKEKHLLHTKQNELDNLKINSKDKYPPKFHEWNLIFPMVPERCKITQGIQNSGNKNIVNHPFHLQNRGAHTVSSSQLSLNKQHQTRQKPIPPPKPPKPSRITAMTINSPVSPKCITTPNSAQSTPTSGRQIHISKDNQSSSKSSQKPSQRSNIYSIFKDRDSRRCLSASLHQESSDQLEEQIQRNTDIMEQLKSAMRISVMDCDDDYGFKVVPQI</sequence>
<accession>A0AAV2R4H5</accession>
<keyword evidence="3" id="KW-1185">Reference proteome</keyword>
<organism evidence="2 3">
    <name type="scientific">Meganyctiphanes norvegica</name>
    <name type="common">Northern krill</name>
    <name type="synonym">Thysanopoda norvegica</name>
    <dbReference type="NCBI Taxonomy" id="48144"/>
    <lineage>
        <taxon>Eukaryota</taxon>
        <taxon>Metazoa</taxon>
        <taxon>Ecdysozoa</taxon>
        <taxon>Arthropoda</taxon>
        <taxon>Crustacea</taxon>
        <taxon>Multicrustacea</taxon>
        <taxon>Malacostraca</taxon>
        <taxon>Eumalacostraca</taxon>
        <taxon>Eucarida</taxon>
        <taxon>Euphausiacea</taxon>
        <taxon>Euphausiidae</taxon>
        <taxon>Meganyctiphanes</taxon>
    </lineage>
</organism>
<dbReference type="Proteomes" id="UP001497623">
    <property type="component" value="Unassembled WGS sequence"/>
</dbReference>
<evidence type="ECO:0000313" key="2">
    <source>
        <dbReference type="EMBL" id="CAL4111173.1"/>
    </source>
</evidence>
<gene>
    <name evidence="2" type="ORF">MNOR_LOCUS19571</name>
</gene>
<reference evidence="2 3" key="1">
    <citation type="submission" date="2024-05" db="EMBL/GenBank/DDBJ databases">
        <authorList>
            <person name="Wallberg A."/>
        </authorList>
    </citation>
    <scope>NUCLEOTIDE SEQUENCE [LARGE SCALE GENOMIC DNA]</scope>
</reference>
<evidence type="ECO:0000256" key="1">
    <source>
        <dbReference type="SAM" id="MobiDB-lite"/>
    </source>
</evidence>